<sequence>MVQITSDIELSGAGCTTAITPNQLVQSSSENDMYRRLEALAVGFDTPERVIERLLDSVEEGGSKSSENKPSLTFVPDETAFKNELIARKKAQVVLHLKNGERDVIHWNASRFQPSSNLRANLWSGILRNWKDKGITSAELSVLPRGHNHPDDNTDLLIAIAGEVHWTLEEVEQYFVDYDLVGSDDGHPYYYLATFSDETPDELKQIAGLNSSNQLYLDLNIIPDEDRVE</sequence>
<accession>A0A7T1KN22</accession>
<organism evidence="1">
    <name type="scientific">Morganella morganii subsp. morganii</name>
    <dbReference type="NCBI Taxonomy" id="180434"/>
    <lineage>
        <taxon>Bacteria</taxon>
        <taxon>Pseudomonadati</taxon>
        <taxon>Pseudomonadota</taxon>
        <taxon>Gammaproteobacteria</taxon>
        <taxon>Enterobacterales</taxon>
        <taxon>Morganellaceae</taxon>
        <taxon>Morganella</taxon>
    </lineage>
</organism>
<protein>
    <submittedName>
        <fullName evidence="1">Uncharacterized protein</fullName>
    </submittedName>
</protein>
<gene>
    <name evidence="1" type="ORF">EABFBNCH_00074</name>
</gene>
<dbReference type="AlphaFoldDB" id="A0A7T1KN22"/>
<name>A0A7T1KN22_MORMO</name>
<dbReference type="EMBL" id="MW080367">
    <property type="protein sequence ID" value="QPO14252.1"/>
    <property type="molecule type" value="Genomic_DNA"/>
</dbReference>
<proteinExistence type="predicted"/>
<evidence type="ECO:0000313" key="1">
    <source>
        <dbReference type="EMBL" id="QPO14252.1"/>
    </source>
</evidence>
<reference evidence="1" key="1">
    <citation type="submission" date="2020-10" db="EMBL/GenBank/DDBJ databases">
        <title>A Proteus genomic island 2 (PGI2) variant PGI2-zym28 characterized in Morganella morganii of pelvic cavity shunt fluid origin in China.</title>
        <authorList>
            <person name="Xiang G."/>
            <person name="Cai Y."/>
            <person name="Zeng J."/>
            <person name="Jia W."/>
            <person name="Chen C."/>
            <person name="Huang X."/>
            <person name="Huang B."/>
        </authorList>
    </citation>
    <scope>NUCLEOTIDE SEQUENCE</scope>
    <source>
        <strain evidence="1">Zy_m28</strain>
    </source>
</reference>